<evidence type="ECO:0008006" key="3">
    <source>
        <dbReference type="Google" id="ProtNLM"/>
    </source>
</evidence>
<gene>
    <name evidence="1" type="ORF">SAMN05216353_103122</name>
</gene>
<name>A0A1I2K9C9_9BACI</name>
<evidence type="ECO:0000313" key="1">
    <source>
        <dbReference type="EMBL" id="SFF61741.1"/>
    </source>
</evidence>
<dbReference type="OrthoDB" id="2678750at2"/>
<evidence type="ECO:0000313" key="2">
    <source>
        <dbReference type="Proteomes" id="UP000198897"/>
    </source>
</evidence>
<dbReference type="Pfam" id="PF10673">
    <property type="entry name" value="DUF2487"/>
    <property type="match status" value="1"/>
</dbReference>
<accession>A0A1I2K9C9</accession>
<protein>
    <recommendedName>
        <fullName evidence="3">DUF2487 domain-containing protein</fullName>
    </recommendedName>
</protein>
<sequence>MRWTEKDIKQYLPEKEYIDTLLIPMIPFDPASDQMMGKQAFQREINQIFTSLIEKEYKGRIFLAPEYYYISGAAETEVSRLNSWISQFRKQPFTHVFLLTFDAKWKKHEDELTGKLVWVPAIQSGNIQSTETQSFVKEQAGQISELIQAYW</sequence>
<dbReference type="RefSeq" id="WP_089750072.1">
    <property type="nucleotide sequence ID" value="NZ_FOOG01000003.1"/>
</dbReference>
<dbReference type="EMBL" id="FOOG01000003">
    <property type="protein sequence ID" value="SFF61741.1"/>
    <property type="molecule type" value="Genomic_DNA"/>
</dbReference>
<dbReference type="AlphaFoldDB" id="A0A1I2K9C9"/>
<organism evidence="1 2">
    <name type="scientific">Halobacillus alkaliphilus</name>
    <dbReference type="NCBI Taxonomy" id="396056"/>
    <lineage>
        <taxon>Bacteria</taxon>
        <taxon>Bacillati</taxon>
        <taxon>Bacillota</taxon>
        <taxon>Bacilli</taxon>
        <taxon>Bacillales</taxon>
        <taxon>Bacillaceae</taxon>
        <taxon>Halobacillus</taxon>
    </lineage>
</organism>
<reference evidence="2" key="1">
    <citation type="submission" date="2016-10" db="EMBL/GenBank/DDBJ databases">
        <authorList>
            <person name="Varghese N."/>
            <person name="Submissions S."/>
        </authorList>
    </citation>
    <scope>NUCLEOTIDE SEQUENCE [LARGE SCALE GENOMIC DNA]</scope>
    <source>
        <strain evidence="2">FP5</strain>
    </source>
</reference>
<keyword evidence="2" id="KW-1185">Reference proteome</keyword>
<dbReference type="InterPro" id="IPR019615">
    <property type="entry name" value="DUF2487"/>
</dbReference>
<dbReference type="Proteomes" id="UP000198897">
    <property type="component" value="Unassembled WGS sequence"/>
</dbReference>
<proteinExistence type="predicted"/>